<gene>
    <name evidence="1" type="ORF">OO016_10400</name>
</gene>
<sequence length="110" mass="12973">MDKVVLYEVESSKIRISMLLYFNEKDELVFDGYDIGPAVKEIYGDSDYEYTYTISWDEVVKMAEVLQVELSNRRLFLEHLKNMFQGNDAYSKFGKFLKESGLKYGQSTWH</sequence>
<name>A0AAE3MLL0_9FLAO</name>
<evidence type="ECO:0000313" key="1">
    <source>
        <dbReference type="EMBL" id="MCX2720011.1"/>
    </source>
</evidence>
<accession>A0AAE3MLL0</accession>
<evidence type="ECO:0000313" key="2">
    <source>
        <dbReference type="Proteomes" id="UP001207116"/>
    </source>
</evidence>
<dbReference type="EMBL" id="JAPFQP010000003">
    <property type="protein sequence ID" value="MCX2720011.1"/>
    <property type="molecule type" value="Genomic_DNA"/>
</dbReference>
<dbReference type="AlphaFoldDB" id="A0AAE3MLL0"/>
<proteinExistence type="predicted"/>
<reference evidence="1" key="1">
    <citation type="submission" date="2022-11" db="EMBL/GenBank/DDBJ databases">
        <title>The characterization of three novel Bacteroidetes species and genomic analysis of their roles in tidal elemental geochemical cycles.</title>
        <authorList>
            <person name="Ma K.-J."/>
        </authorList>
    </citation>
    <scope>NUCLEOTIDE SEQUENCE</scope>
    <source>
        <strain evidence="1">M415</strain>
    </source>
</reference>
<protein>
    <submittedName>
        <fullName evidence="1">Uncharacterized protein</fullName>
    </submittedName>
</protein>
<dbReference type="Proteomes" id="UP001207116">
    <property type="component" value="Unassembled WGS sequence"/>
</dbReference>
<organism evidence="1 2">
    <name type="scientific">Lentiprolixibacter aurantiacus</name>
    <dbReference type="NCBI Taxonomy" id="2993939"/>
    <lineage>
        <taxon>Bacteria</taxon>
        <taxon>Pseudomonadati</taxon>
        <taxon>Bacteroidota</taxon>
        <taxon>Flavobacteriia</taxon>
        <taxon>Flavobacteriales</taxon>
        <taxon>Flavobacteriaceae</taxon>
        <taxon>Lentiprolixibacter</taxon>
    </lineage>
</organism>
<keyword evidence="2" id="KW-1185">Reference proteome</keyword>
<dbReference type="RefSeq" id="WP_266013361.1">
    <property type="nucleotide sequence ID" value="NZ_JAPFQP010000003.1"/>
</dbReference>
<comment type="caution">
    <text evidence="1">The sequence shown here is derived from an EMBL/GenBank/DDBJ whole genome shotgun (WGS) entry which is preliminary data.</text>
</comment>